<keyword evidence="2" id="KW-0378">Hydrolase</keyword>
<dbReference type="Gene3D" id="1.10.10.10">
    <property type="entry name" value="Winged helix-like DNA-binding domain superfamily/Winged helix DNA-binding domain"/>
    <property type="match status" value="1"/>
</dbReference>
<accession>A0A2K8YXH3</accession>
<dbReference type="InterPro" id="IPR000086">
    <property type="entry name" value="NUDIX_hydrolase_dom"/>
</dbReference>
<evidence type="ECO:0000313" key="2">
    <source>
        <dbReference type="EMBL" id="AUD02299.1"/>
    </source>
</evidence>
<reference evidence="2 3" key="1">
    <citation type="submission" date="2017-11" db="EMBL/GenBank/DDBJ databases">
        <title>Taxonomic description and genome sequences of Spirosoma HA7 sp. nov., isolated from pollen microhabitat of Corylus avellana.</title>
        <authorList>
            <person name="Ambika Manirajan B."/>
            <person name="Suarez C."/>
            <person name="Ratering S."/>
            <person name="Geissler-Plaum R."/>
            <person name="Cardinale M."/>
            <person name="Sylvia S."/>
        </authorList>
    </citation>
    <scope>NUCLEOTIDE SEQUENCE [LARGE SCALE GENOMIC DNA]</scope>
    <source>
        <strain evidence="2 3">HA7</strain>
    </source>
</reference>
<dbReference type="SUPFAM" id="SSF55811">
    <property type="entry name" value="Nudix"/>
    <property type="match status" value="1"/>
</dbReference>
<dbReference type="InterPro" id="IPR054105">
    <property type="entry name" value="WHD_NrtR"/>
</dbReference>
<dbReference type="PANTHER" id="PTHR43736">
    <property type="entry name" value="ADP-RIBOSE PYROPHOSPHATASE"/>
    <property type="match status" value="1"/>
</dbReference>
<dbReference type="GO" id="GO:0016787">
    <property type="term" value="F:hydrolase activity"/>
    <property type="evidence" value="ECO:0007669"/>
    <property type="project" value="UniProtKB-KW"/>
</dbReference>
<dbReference type="CDD" id="cd18873">
    <property type="entry name" value="NUDIX_NadM_like"/>
    <property type="match status" value="1"/>
</dbReference>
<dbReference type="KEGG" id="spir:CWM47_10960"/>
<dbReference type="AlphaFoldDB" id="A0A2K8YXH3"/>
<dbReference type="Gene3D" id="3.90.79.10">
    <property type="entry name" value="Nucleoside Triphosphate Pyrophosphohydrolase"/>
    <property type="match status" value="1"/>
</dbReference>
<dbReference type="InterPro" id="IPR036390">
    <property type="entry name" value="WH_DNA-bd_sf"/>
</dbReference>
<dbReference type="Pfam" id="PF00293">
    <property type="entry name" value="NUDIX"/>
    <property type="match status" value="1"/>
</dbReference>
<dbReference type="RefSeq" id="WP_100988017.1">
    <property type="nucleotide sequence ID" value="NZ_CP025096.1"/>
</dbReference>
<dbReference type="InterPro" id="IPR015797">
    <property type="entry name" value="NUDIX_hydrolase-like_dom_sf"/>
</dbReference>
<evidence type="ECO:0000313" key="3">
    <source>
        <dbReference type="Proteomes" id="UP000232883"/>
    </source>
</evidence>
<sequence>MTYSDKLINYYETVARECVLGLSLDCVIFGFHDTRLKVLLVRWRGTKEWCLPGGFIYKTESVDAAAGRVLYERTGLTQLFLQQFHLFGDAVRYDVENTWQRQKMPMPFGSGTWPSRTISMGYYALVDYTKVTPTADFLSDECDWFDVFELPSLLYDHRQIINVALKTLRLQLNWQPIGLNLMPEKFTIPELQRLYEAVLGRPLDARNFHKKISSLSILTRLNERRTGGAHKSPYLYQFDLTNYQKALVNGNLIFV</sequence>
<protein>
    <submittedName>
        <fullName evidence="2">NUDIX hydrolase</fullName>
    </submittedName>
</protein>
<feature type="domain" description="Nudix hydrolase" evidence="1">
    <location>
        <begin position="21"/>
        <end position="167"/>
    </location>
</feature>
<dbReference type="EMBL" id="CP025096">
    <property type="protein sequence ID" value="AUD02299.1"/>
    <property type="molecule type" value="Genomic_DNA"/>
</dbReference>
<gene>
    <name evidence="2" type="ORF">CWM47_10960</name>
</gene>
<dbReference type="InterPro" id="IPR036388">
    <property type="entry name" value="WH-like_DNA-bd_sf"/>
</dbReference>
<keyword evidence="3" id="KW-1185">Reference proteome</keyword>
<dbReference type="OrthoDB" id="9786141at2"/>
<dbReference type="PANTHER" id="PTHR43736:SF4">
    <property type="entry name" value="SLR1690 PROTEIN"/>
    <property type="match status" value="1"/>
</dbReference>
<organism evidence="2 3">
    <name type="scientific">Spirosoma pollinicola</name>
    <dbReference type="NCBI Taxonomy" id="2057025"/>
    <lineage>
        <taxon>Bacteria</taxon>
        <taxon>Pseudomonadati</taxon>
        <taxon>Bacteroidota</taxon>
        <taxon>Cytophagia</taxon>
        <taxon>Cytophagales</taxon>
        <taxon>Cytophagaceae</taxon>
        <taxon>Spirosoma</taxon>
    </lineage>
</organism>
<name>A0A2K8YXH3_9BACT</name>
<dbReference type="Pfam" id="PF21906">
    <property type="entry name" value="WHD_NrtR"/>
    <property type="match status" value="1"/>
</dbReference>
<evidence type="ECO:0000259" key="1">
    <source>
        <dbReference type="PROSITE" id="PS51462"/>
    </source>
</evidence>
<proteinExistence type="predicted"/>
<dbReference type="PROSITE" id="PS51462">
    <property type="entry name" value="NUDIX"/>
    <property type="match status" value="1"/>
</dbReference>
<dbReference type="SUPFAM" id="SSF46785">
    <property type="entry name" value="Winged helix' DNA-binding domain"/>
    <property type="match status" value="1"/>
</dbReference>
<dbReference type="Proteomes" id="UP000232883">
    <property type="component" value="Chromosome"/>
</dbReference>